<evidence type="ECO:0000259" key="4">
    <source>
        <dbReference type="SMART" id="SM01391"/>
    </source>
</evidence>
<sequence>MTAHSQPLKQQIDALKQDKVKLQNELNHMQAYLDELKSRYEDEINRRNQLENEFVLTKKDLDDIYVQKVVVESKLESTSNEMKYLNQLFEEETRELQPQIQNAMVTVEMDNNRELEMKHIIDEVKEQYQAMAAKSRDETEQWHKNKCDDIARQTQKNLEDLKRARGQIAELTRYAQRLNGEIEALKNQRANLESAVAQAEEQGEQAVQSAKGAIQDLEEALRRAKHDMAGKVREYQELMNVKLALDIEIATYQKLLEGEENRMGGQAPSQQFSAIDKLAGLLTQGMALPAHNMAPGGTSLTNNNSLKRPLLIKTIETKDGKILSEASHFSEK</sequence>
<evidence type="ECO:0000313" key="6">
    <source>
        <dbReference type="Proteomes" id="UP001178461"/>
    </source>
</evidence>
<dbReference type="Proteomes" id="UP001178461">
    <property type="component" value="Chromosome 1"/>
</dbReference>
<protein>
    <submittedName>
        <fullName evidence="5">Type II cytoskeletal 8-like isoform X1</fullName>
    </submittedName>
</protein>
<keyword evidence="6" id="KW-1185">Reference proteome</keyword>
<dbReference type="AlphaFoldDB" id="A0AA35JMJ0"/>
<organism evidence="5 6">
    <name type="scientific">Podarcis lilfordi</name>
    <name type="common">Lilford's wall lizard</name>
    <dbReference type="NCBI Taxonomy" id="74358"/>
    <lineage>
        <taxon>Eukaryota</taxon>
        <taxon>Metazoa</taxon>
        <taxon>Chordata</taxon>
        <taxon>Craniata</taxon>
        <taxon>Vertebrata</taxon>
        <taxon>Euteleostomi</taxon>
        <taxon>Lepidosauria</taxon>
        <taxon>Squamata</taxon>
        <taxon>Bifurcata</taxon>
        <taxon>Unidentata</taxon>
        <taxon>Episquamata</taxon>
        <taxon>Laterata</taxon>
        <taxon>Lacertibaenia</taxon>
        <taxon>Lacertidae</taxon>
        <taxon>Podarcis</taxon>
    </lineage>
</organism>
<dbReference type="GO" id="GO:0005615">
    <property type="term" value="C:extracellular space"/>
    <property type="evidence" value="ECO:0007669"/>
    <property type="project" value="TreeGrafter"/>
</dbReference>
<dbReference type="FunFam" id="1.20.5.170:FF:000004">
    <property type="entry name" value="Keratin, type II cytoskeletal 5"/>
    <property type="match status" value="1"/>
</dbReference>
<dbReference type="Pfam" id="PF00038">
    <property type="entry name" value="Filament"/>
    <property type="match status" value="1"/>
</dbReference>
<dbReference type="GO" id="GO:0045109">
    <property type="term" value="P:intermediate filament organization"/>
    <property type="evidence" value="ECO:0007669"/>
    <property type="project" value="TreeGrafter"/>
</dbReference>
<dbReference type="GO" id="GO:0031424">
    <property type="term" value="P:keratinization"/>
    <property type="evidence" value="ECO:0007669"/>
    <property type="project" value="TreeGrafter"/>
</dbReference>
<reference evidence="5" key="1">
    <citation type="submission" date="2022-12" db="EMBL/GenBank/DDBJ databases">
        <authorList>
            <person name="Alioto T."/>
            <person name="Alioto T."/>
            <person name="Gomez Garrido J."/>
        </authorList>
    </citation>
    <scope>NUCLEOTIDE SEQUENCE</scope>
</reference>
<keyword evidence="1" id="KW-0403">Intermediate filament</keyword>
<dbReference type="GO" id="GO:0045095">
    <property type="term" value="C:keratin filament"/>
    <property type="evidence" value="ECO:0007669"/>
    <property type="project" value="InterPro"/>
</dbReference>
<dbReference type="InterPro" id="IPR039008">
    <property type="entry name" value="IF_rod_dom"/>
</dbReference>
<evidence type="ECO:0000256" key="2">
    <source>
        <dbReference type="ARBA" id="ARBA00023054"/>
    </source>
</evidence>
<dbReference type="PRINTS" id="PR01276">
    <property type="entry name" value="TYPE2KERATIN"/>
</dbReference>
<feature type="coiled-coil region" evidence="3">
    <location>
        <begin position="5"/>
        <end position="95"/>
    </location>
</feature>
<dbReference type="GO" id="GO:0030280">
    <property type="term" value="F:structural constituent of skin epidermis"/>
    <property type="evidence" value="ECO:0007669"/>
    <property type="project" value="TreeGrafter"/>
</dbReference>
<feature type="coiled-coil region" evidence="3">
    <location>
        <begin position="121"/>
        <end position="234"/>
    </location>
</feature>
<feature type="domain" description="IF rod" evidence="4">
    <location>
        <begin position="2"/>
        <end position="262"/>
    </location>
</feature>
<dbReference type="SUPFAM" id="SSF64593">
    <property type="entry name" value="Intermediate filament protein, coiled coil region"/>
    <property type="match status" value="1"/>
</dbReference>
<dbReference type="Gene3D" id="1.20.5.1160">
    <property type="entry name" value="Vasodilator-stimulated phosphoprotein"/>
    <property type="match status" value="1"/>
</dbReference>
<keyword evidence="2 3" id="KW-0175">Coiled coil</keyword>
<dbReference type="PANTHER" id="PTHR45616">
    <property type="entry name" value="GATA-TYPE DOMAIN-CONTAINING PROTEIN"/>
    <property type="match status" value="1"/>
</dbReference>
<name>A0AA35JMJ0_9SAUR</name>
<dbReference type="Gene3D" id="1.20.5.170">
    <property type="match status" value="1"/>
</dbReference>
<evidence type="ECO:0000256" key="3">
    <source>
        <dbReference type="SAM" id="Coils"/>
    </source>
</evidence>
<accession>A0AA35JMJ0</accession>
<gene>
    <name evidence="5" type="ORF">PODLI_1B024998</name>
</gene>
<dbReference type="InterPro" id="IPR003054">
    <property type="entry name" value="Keratin_II"/>
</dbReference>
<evidence type="ECO:0000256" key="1">
    <source>
        <dbReference type="ARBA" id="ARBA00022754"/>
    </source>
</evidence>
<dbReference type="EMBL" id="OX395126">
    <property type="protein sequence ID" value="CAI5762740.1"/>
    <property type="molecule type" value="Genomic_DNA"/>
</dbReference>
<proteinExistence type="predicted"/>
<dbReference type="Gene3D" id="1.20.5.500">
    <property type="entry name" value="Single helix bin"/>
    <property type="match status" value="1"/>
</dbReference>
<dbReference type="SMART" id="SM01391">
    <property type="entry name" value="Filament"/>
    <property type="match status" value="1"/>
</dbReference>
<dbReference type="FunFam" id="1.20.5.1160:FF:000001">
    <property type="entry name" value="Keratin type II"/>
    <property type="match status" value="1"/>
</dbReference>
<evidence type="ECO:0000313" key="5">
    <source>
        <dbReference type="EMBL" id="CAI5762740.1"/>
    </source>
</evidence>
<dbReference type="PANTHER" id="PTHR45616:SF70">
    <property type="entry name" value="IF ROD DOMAIN-CONTAINING PROTEIN"/>
    <property type="match status" value="1"/>
</dbReference>